<comment type="similarity">
    <text evidence="2">Belongs to the MEI4L family.</text>
</comment>
<accession>A0A7K9U998</accession>
<sequence>YLKISKLALAFAIIQSKPPGKSCKEYTEHLAKCVSKQDFGWKSEVEVLEAEVLRLRQELLLSKISPRFCLENDASAETLLDQECINPRSYSSQIEDSGCDVSNDYAFDSLGIASDFHQFEQNVNASQHWLERVLPLNLCSTVKEDTLTAPVQFLQRLLEIKRLSEGGILQADFTELEKDSFTICNSVSQLLDGLTVFYNNPKFPVSNFLTEAVCVLMSLITDTKLSNHVLKKCFRKLEEFKKNLIQIILRNSNVNRFQALHAVSNTLVLLGRNNILRNSLISLLLSEVRQFAEQLLQAHQIQAMYDITQYENIFPLCMILEQFLQNGTGPSNTSSSDYDGEEKIKFLKNLDKIILYLSDEFPLFSLYLWRTSVLLNSAQI</sequence>
<reference evidence="3 4" key="1">
    <citation type="submission" date="2019-09" db="EMBL/GenBank/DDBJ databases">
        <title>Bird 10,000 Genomes (B10K) Project - Family phase.</title>
        <authorList>
            <person name="Zhang G."/>
        </authorList>
    </citation>
    <scope>NUCLEOTIDE SEQUENCE [LARGE SCALE GENOMIC DNA]</scope>
    <source>
        <strain evidence="3">B10K-DU-001-61</strain>
        <tissue evidence="3">Muscle</tissue>
    </source>
</reference>
<dbReference type="GO" id="GO:0048477">
    <property type="term" value="P:oogenesis"/>
    <property type="evidence" value="ECO:0007669"/>
    <property type="project" value="TreeGrafter"/>
</dbReference>
<organism evidence="3 4">
    <name type="scientific">Chloroceryle aenea</name>
    <name type="common">American pygmy kingfisher</name>
    <dbReference type="NCBI Taxonomy" id="176938"/>
    <lineage>
        <taxon>Eukaryota</taxon>
        <taxon>Metazoa</taxon>
        <taxon>Chordata</taxon>
        <taxon>Craniata</taxon>
        <taxon>Vertebrata</taxon>
        <taxon>Euteleostomi</taxon>
        <taxon>Archelosauria</taxon>
        <taxon>Archosauria</taxon>
        <taxon>Dinosauria</taxon>
        <taxon>Saurischia</taxon>
        <taxon>Theropoda</taxon>
        <taxon>Coelurosauria</taxon>
        <taxon>Aves</taxon>
        <taxon>Neognathae</taxon>
        <taxon>Neoaves</taxon>
        <taxon>Telluraves</taxon>
        <taxon>Coraciimorphae</taxon>
        <taxon>Coraciiformes</taxon>
        <taxon>Cerylidae</taxon>
        <taxon>Chloroceryle</taxon>
    </lineage>
</organism>
<keyword evidence="1" id="KW-0469">Meiosis</keyword>
<dbReference type="GO" id="GO:0000800">
    <property type="term" value="C:lateral element"/>
    <property type="evidence" value="ECO:0007669"/>
    <property type="project" value="TreeGrafter"/>
</dbReference>
<feature type="non-terminal residue" evidence="3">
    <location>
        <position position="380"/>
    </location>
</feature>
<feature type="non-terminal residue" evidence="3">
    <location>
        <position position="1"/>
    </location>
</feature>
<evidence type="ECO:0000313" key="4">
    <source>
        <dbReference type="Proteomes" id="UP000579406"/>
    </source>
</evidence>
<dbReference type="Pfam" id="PF13971">
    <property type="entry name" value="Mei4"/>
    <property type="match status" value="1"/>
</dbReference>
<dbReference type="EMBL" id="VWZY01009531">
    <property type="protein sequence ID" value="NXI57327.1"/>
    <property type="molecule type" value="Genomic_DNA"/>
</dbReference>
<keyword evidence="4" id="KW-1185">Reference proteome</keyword>
<dbReference type="PANTHER" id="PTHR28575:SF1">
    <property type="entry name" value="MEIOSIS-SPECIFIC PROTEIN MEI4"/>
    <property type="match status" value="1"/>
</dbReference>
<evidence type="ECO:0000256" key="2">
    <source>
        <dbReference type="ARBA" id="ARBA00093453"/>
    </source>
</evidence>
<dbReference type="GO" id="GO:0042138">
    <property type="term" value="P:meiotic DNA double-strand break formation"/>
    <property type="evidence" value="ECO:0007669"/>
    <property type="project" value="InterPro"/>
</dbReference>
<proteinExistence type="inferred from homology"/>
<dbReference type="Proteomes" id="UP000579406">
    <property type="component" value="Unassembled WGS sequence"/>
</dbReference>
<name>A0A7K9U998_9AVES</name>
<evidence type="ECO:0000313" key="3">
    <source>
        <dbReference type="EMBL" id="NXI57327.1"/>
    </source>
</evidence>
<evidence type="ECO:0000256" key="1">
    <source>
        <dbReference type="ARBA" id="ARBA00023254"/>
    </source>
</evidence>
<dbReference type="GO" id="GO:0007283">
    <property type="term" value="P:spermatogenesis"/>
    <property type="evidence" value="ECO:0007669"/>
    <property type="project" value="TreeGrafter"/>
</dbReference>
<dbReference type="InterPro" id="IPR025888">
    <property type="entry name" value="MEI4"/>
</dbReference>
<dbReference type="PANTHER" id="PTHR28575">
    <property type="entry name" value="MEIOSIS-SPECIFIC PROTEIN MEI4"/>
    <property type="match status" value="1"/>
</dbReference>
<comment type="caution">
    <text evidence="3">The sequence shown here is derived from an EMBL/GenBank/DDBJ whole genome shotgun (WGS) entry which is preliminary data.</text>
</comment>
<dbReference type="GO" id="GO:0007129">
    <property type="term" value="P:homologous chromosome pairing at meiosis"/>
    <property type="evidence" value="ECO:0007669"/>
    <property type="project" value="TreeGrafter"/>
</dbReference>
<dbReference type="AlphaFoldDB" id="A0A7K9U998"/>
<protein>
    <submittedName>
        <fullName evidence="3">MEI4 protein</fullName>
    </submittedName>
</protein>
<dbReference type="OrthoDB" id="6351423at2759"/>
<gene>
    <name evidence="3" type="primary">Mei4</name>
    <name evidence="3" type="ORF">CHLAEN_R07725</name>
</gene>
<dbReference type="GO" id="GO:0006310">
    <property type="term" value="P:DNA recombination"/>
    <property type="evidence" value="ECO:0007669"/>
    <property type="project" value="InterPro"/>
</dbReference>